<comment type="caution">
    <text evidence="1">The sequence shown here is derived from an EMBL/GenBank/DDBJ whole genome shotgun (WGS) entry which is preliminary data.</text>
</comment>
<dbReference type="Proteomes" id="UP000765509">
    <property type="component" value="Unassembled WGS sequence"/>
</dbReference>
<gene>
    <name evidence="1" type="ORF">O181_049951</name>
</gene>
<dbReference type="CDD" id="cd00303">
    <property type="entry name" value="retropepsin_like"/>
    <property type="match status" value="1"/>
</dbReference>
<name>A0A9Q3HLW4_9BASI</name>
<keyword evidence="2" id="KW-1185">Reference proteome</keyword>
<dbReference type="Gene3D" id="2.40.70.10">
    <property type="entry name" value="Acid Proteases"/>
    <property type="match status" value="1"/>
</dbReference>
<organism evidence="1 2">
    <name type="scientific">Austropuccinia psidii MF-1</name>
    <dbReference type="NCBI Taxonomy" id="1389203"/>
    <lineage>
        <taxon>Eukaryota</taxon>
        <taxon>Fungi</taxon>
        <taxon>Dikarya</taxon>
        <taxon>Basidiomycota</taxon>
        <taxon>Pucciniomycotina</taxon>
        <taxon>Pucciniomycetes</taxon>
        <taxon>Pucciniales</taxon>
        <taxon>Sphaerophragmiaceae</taxon>
        <taxon>Austropuccinia</taxon>
    </lineage>
</organism>
<sequence>MSSMSFKYNDPTRLTLEFSINDDGNICHGTALSDTGTSGSFMKKSFVDKHSLIFSLRSSPLTVQSYNSQQLDSIQHICLGSLTLKAIDNTPYTLALQANVNKLSKLDIILGMPCIQAAKAWIGGRSLSMMIVNLAFVNTIIKRSGMPFDNSHSLDTSVVHANSTPQQALPPLEKLPFF</sequence>
<dbReference type="Pfam" id="PF08284">
    <property type="entry name" value="RVP_2"/>
    <property type="match status" value="1"/>
</dbReference>
<reference evidence="1" key="1">
    <citation type="submission" date="2021-03" db="EMBL/GenBank/DDBJ databases">
        <title>Draft genome sequence of rust myrtle Austropuccinia psidii MF-1, a brazilian biotype.</title>
        <authorList>
            <person name="Quecine M.C."/>
            <person name="Pachon D.M.R."/>
            <person name="Bonatelli M.L."/>
            <person name="Correr F.H."/>
            <person name="Franceschini L.M."/>
            <person name="Leite T.F."/>
            <person name="Margarido G.R.A."/>
            <person name="Almeida C.A."/>
            <person name="Ferrarezi J.A."/>
            <person name="Labate C.A."/>
        </authorList>
    </citation>
    <scope>NUCLEOTIDE SEQUENCE</scope>
    <source>
        <strain evidence="1">MF-1</strain>
    </source>
</reference>
<dbReference type="EMBL" id="AVOT02021424">
    <property type="protein sequence ID" value="MBW0510236.1"/>
    <property type="molecule type" value="Genomic_DNA"/>
</dbReference>
<evidence type="ECO:0000313" key="2">
    <source>
        <dbReference type="Proteomes" id="UP000765509"/>
    </source>
</evidence>
<dbReference type="AlphaFoldDB" id="A0A9Q3HLW4"/>
<evidence type="ECO:0000313" key="1">
    <source>
        <dbReference type="EMBL" id="MBW0510236.1"/>
    </source>
</evidence>
<dbReference type="InterPro" id="IPR021109">
    <property type="entry name" value="Peptidase_aspartic_dom_sf"/>
</dbReference>
<proteinExistence type="predicted"/>
<accession>A0A9Q3HLW4</accession>
<protein>
    <submittedName>
        <fullName evidence="1">Uncharacterized protein</fullName>
    </submittedName>
</protein>